<evidence type="ECO:0000313" key="7">
    <source>
        <dbReference type="EnsemblMetazoa" id="tetur08g04290.1"/>
    </source>
</evidence>
<keyword evidence="8" id="KW-1185">Reference proteome</keyword>
<evidence type="ECO:0000256" key="5">
    <source>
        <dbReference type="RuleBase" id="RU000411"/>
    </source>
</evidence>
<dbReference type="InterPro" id="IPR042185">
    <property type="entry name" value="Serpin_sf_2"/>
</dbReference>
<dbReference type="PANTHER" id="PTHR11461:SF211">
    <property type="entry name" value="GH10112P-RELATED"/>
    <property type="match status" value="1"/>
</dbReference>
<evidence type="ECO:0000256" key="2">
    <source>
        <dbReference type="ARBA" id="ARBA00022690"/>
    </source>
</evidence>
<dbReference type="HOGENOM" id="CLU_023330_0_3_1"/>
<organism evidence="7 8">
    <name type="scientific">Tetranychus urticae</name>
    <name type="common">Two-spotted spider mite</name>
    <dbReference type="NCBI Taxonomy" id="32264"/>
    <lineage>
        <taxon>Eukaryota</taxon>
        <taxon>Metazoa</taxon>
        <taxon>Ecdysozoa</taxon>
        <taxon>Arthropoda</taxon>
        <taxon>Chelicerata</taxon>
        <taxon>Arachnida</taxon>
        <taxon>Acari</taxon>
        <taxon>Acariformes</taxon>
        <taxon>Trombidiformes</taxon>
        <taxon>Prostigmata</taxon>
        <taxon>Eleutherengona</taxon>
        <taxon>Raphignathae</taxon>
        <taxon>Tetranychoidea</taxon>
        <taxon>Tetranychidae</taxon>
        <taxon>Tetranychus</taxon>
    </lineage>
</organism>
<evidence type="ECO:0000313" key="8">
    <source>
        <dbReference type="Proteomes" id="UP000015104"/>
    </source>
</evidence>
<keyword evidence="4" id="KW-0325">Glycoprotein</keyword>
<evidence type="ECO:0000259" key="6">
    <source>
        <dbReference type="SMART" id="SM00093"/>
    </source>
</evidence>
<dbReference type="PANTHER" id="PTHR11461">
    <property type="entry name" value="SERINE PROTEASE INHIBITOR, SERPIN"/>
    <property type="match status" value="1"/>
</dbReference>
<dbReference type="EMBL" id="CAEY01001951">
    <property type="status" value="NOT_ANNOTATED_CDS"/>
    <property type="molecule type" value="Genomic_DNA"/>
</dbReference>
<dbReference type="SUPFAM" id="SSF56574">
    <property type="entry name" value="Serpins"/>
    <property type="match status" value="1"/>
</dbReference>
<proteinExistence type="inferred from homology"/>
<dbReference type="InterPro" id="IPR023796">
    <property type="entry name" value="Serpin_dom"/>
</dbReference>
<dbReference type="eggNOG" id="KOG2392">
    <property type="taxonomic scope" value="Eukaryota"/>
</dbReference>
<evidence type="ECO:0000256" key="4">
    <source>
        <dbReference type="ARBA" id="ARBA00023180"/>
    </source>
</evidence>
<accession>T1KBJ3</accession>
<feature type="domain" description="Serpin" evidence="6">
    <location>
        <begin position="32"/>
        <end position="387"/>
    </location>
</feature>
<dbReference type="AlphaFoldDB" id="T1KBJ3"/>
<dbReference type="InterPro" id="IPR036186">
    <property type="entry name" value="Serpin_sf"/>
</dbReference>
<dbReference type="Gene3D" id="3.30.497.10">
    <property type="entry name" value="Antithrombin, subunit I, domain 2"/>
    <property type="match status" value="1"/>
</dbReference>
<comment type="similarity">
    <text evidence="1 5">Belongs to the serpin family.</text>
</comment>
<protein>
    <recommendedName>
        <fullName evidence="6">Serpin domain-containing protein</fullName>
    </recommendedName>
</protein>
<evidence type="ECO:0000256" key="1">
    <source>
        <dbReference type="ARBA" id="ARBA00009500"/>
    </source>
</evidence>
<keyword evidence="2" id="KW-0646">Protease inhibitor</keyword>
<dbReference type="GO" id="GO:0005615">
    <property type="term" value="C:extracellular space"/>
    <property type="evidence" value="ECO:0007669"/>
    <property type="project" value="InterPro"/>
</dbReference>
<dbReference type="Proteomes" id="UP000015104">
    <property type="component" value="Unassembled WGS sequence"/>
</dbReference>
<name>T1KBJ3_TETUR</name>
<reference evidence="8" key="1">
    <citation type="submission" date="2011-08" db="EMBL/GenBank/DDBJ databases">
        <authorList>
            <person name="Rombauts S."/>
        </authorList>
    </citation>
    <scope>NUCLEOTIDE SEQUENCE</scope>
    <source>
        <strain evidence="8">London</strain>
    </source>
</reference>
<sequence>MNNTFFFDELALKYSAELKMSHISNPSIEFGLKFLKKINSASDSTNLLLSPLSVIIAYCMVLEGAAGETEKQIKEVLDLDEIDNQHGGISEIIKQVIMHILKFGNLLVGNTIFKLKDTFVQSLQTNYSADAFNEDFNNNGKNVMEKVNSWVSENTKNKIATILNEPPNPDAVCLLLNAIYFEGSWLNPFPKRCTHDKIFNNSDGSTTKVKMMLHAGRYHFLESPEKKLKIVEIPYGENMSMILVLPIGDNNLKKMVDNLDSAELSRLIDSMTRTRLDSLMIPKFKLEDKHQLHEILPSMGMILPFDRMSAEFPKITERLVYISQSIQKALIEVTETGTVAAAVTKSACTSARAPSKVINFIADRPFLFFIRDNLTNVNLFMGQLNNMSSIQSL</sequence>
<dbReference type="EnsemblMetazoa" id="tetur08g04290.1">
    <property type="protein sequence ID" value="tetur08g04290.1"/>
    <property type="gene ID" value="tetur08g04290"/>
</dbReference>
<dbReference type="InterPro" id="IPR000215">
    <property type="entry name" value="Serpin_fam"/>
</dbReference>
<keyword evidence="3" id="KW-0722">Serine protease inhibitor</keyword>
<dbReference type="Gene3D" id="2.30.39.10">
    <property type="entry name" value="Alpha-1-antitrypsin, domain 1"/>
    <property type="match status" value="1"/>
</dbReference>
<dbReference type="SMART" id="SM00093">
    <property type="entry name" value="SERPIN"/>
    <property type="match status" value="1"/>
</dbReference>
<dbReference type="InterPro" id="IPR042178">
    <property type="entry name" value="Serpin_sf_1"/>
</dbReference>
<reference evidence="7" key="2">
    <citation type="submission" date="2015-06" db="UniProtKB">
        <authorList>
            <consortium name="EnsemblMetazoa"/>
        </authorList>
    </citation>
    <scope>IDENTIFICATION</scope>
</reference>
<dbReference type="InterPro" id="IPR023795">
    <property type="entry name" value="Serpin_CS"/>
</dbReference>
<dbReference type="PROSITE" id="PS00284">
    <property type="entry name" value="SERPIN"/>
    <property type="match status" value="1"/>
</dbReference>
<dbReference type="CDD" id="cd00172">
    <property type="entry name" value="serpin"/>
    <property type="match status" value="1"/>
</dbReference>
<dbReference type="Pfam" id="PF00079">
    <property type="entry name" value="Serpin"/>
    <property type="match status" value="1"/>
</dbReference>
<evidence type="ECO:0000256" key="3">
    <source>
        <dbReference type="ARBA" id="ARBA00022900"/>
    </source>
</evidence>
<dbReference type="GO" id="GO:0004867">
    <property type="term" value="F:serine-type endopeptidase inhibitor activity"/>
    <property type="evidence" value="ECO:0007669"/>
    <property type="project" value="UniProtKB-KW"/>
</dbReference>